<reference evidence="9" key="1">
    <citation type="submission" date="2022-07" db="EMBL/GenBank/DDBJ databases">
        <title>Fungi with potential for degradation of polypropylene.</title>
        <authorList>
            <person name="Gostincar C."/>
        </authorList>
    </citation>
    <scope>NUCLEOTIDE SEQUENCE</scope>
    <source>
        <strain evidence="9">EXF-13287</strain>
    </source>
</reference>
<organism evidence="9 10">
    <name type="scientific">Coniochaeta hoffmannii</name>
    <dbReference type="NCBI Taxonomy" id="91930"/>
    <lineage>
        <taxon>Eukaryota</taxon>
        <taxon>Fungi</taxon>
        <taxon>Dikarya</taxon>
        <taxon>Ascomycota</taxon>
        <taxon>Pezizomycotina</taxon>
        <taxon>Sordariomycetes</taxon>
        <taxon>Sordariomycetidae</taxon>
        <taxon>Coniochaetales</taxon>
        <taxon>Coniochaetaceae</taxon>
        <taxon>Coniochaeta</taxon>
    </lineage>
</organism>
<dbReference type="GO" id="GO:0044773">
    <property type="term" value="P:mitotic DNA damage checkpoint signaling"/>
    <property type="evidence" value="ECO:0007669"/>
    <property type="project" value="TreeGrafter"/>
</dbReference>
<sequence>MASAVRRRRAEEKFRIHEDVPSTEDTQVNDESMADEQEEYEDDEEDHHGEGDDQQSEASEGSADEAVDTNVQIDMEKLQDSFPGFRHKYRLIKRIGEGTFSTVYKAEDLQYDHYDNTWDVEKENEKWSTPPLTFPPTSFRTMEEAAVEQGRRRALRAEHQRRRKPKFVAIKKIYVTSSPHRILNELELLHDLRNCPSVCPLITAFRSTDQVIAILPYFRHADFREYYRNMSPTDTAIYLRSLFTALSAVHAQGILHRDIKPTNFLYDPPTRRGVLVDFGLAEREGVDSKPCLCHDDPSVRKTRLRNALHNSAAPKAGYPKNDTRPSRRANRAGTRGFRAPEVLFKCTEQTTKIDIWSVGVILLTIMSRRFPFFNSADDVEAMIEIATIFGQKRMRAAGQLHGCMFETNIPTIGAAGFSLERIILWSTCRVETGERLSDDERVALDFLNRCLELDPSRRISADEALDHEFLRMGMDVHESMELGEEDEMDILKV</sequence>
<dbReference type="AlphaFoldDB" id="A0AA38VKJ8"/>
<evidence type="ECO:0000256" key="4">
    <source>
        <dbReference type="ARBA" id="ARBA00022741"/>
    </source>
</evidence>
<dbReference type="InterPro" id="IPR008271">
    <property type="entry name" value="Ser/Thr_kinase_AS"/>
</dbReference>
<evidence type="ECO:0000256" key="7">
    <source>
        <dbReference type="SAM" id="MobiDB-lite"/>
    </source>
</evidence>
<dbReference type="PROSITE" id="PS50011">
    <property type="entry name" value="PROTEIN_KINASE_DOM"/>
    <property type="match status" value="1"/>
</dbReference>
<evidence type="ECO:0000256" key="5">
    <source>
        <dbReference type="ARBA" id="ARBA00022777"/>
    </source>
</evidence>
<evidence type="ECO:0000256" key="1">
    <source>
        <dbReference type="ARBA" id="ARBA00012513"/>
    </source>
</evidence>
<dbReference type="Gene3D" id="1.10.510.10">
    <property type="entry name" value="Transferase(Phosphotransferase) domain 1"/>
    <property type="match status" value="1"/>
</dbReference>
<dbReference type="EC" id="2.7.11.1" evidence="1"/>
<dbReference type="GO" id="GO:0005524">
    <property type="term" value="F:ATP binding"/>
    <property type="evidence" value="ECO:0007669"/>
    <property type="project" value="UniProtKB-KW"/>
</dbReference>
<feature type="region of interest" description="Disordered" evidence="7">
    <location>
        <begin position="1"/>
        <end position="65"/>
    </location>
</feature>
<dbReference type="Proteomes" id="UP001174691">
    <property type="component" value="Unassembled WGS sequence"/>
</dbReference>
<dbReference type="EMBL" id="JANBVN010000050">
    <property type="protein sequence ID" value="KAJ9156821.1"/>
    <property type="molecule type" value="Genomic_DNA"/>
</dbReference>
<dbReference type="GO" id="GO:0004674">
    <property type="term" value="F:protein serine/threonine kinase activity"/>
    <property type="evidence" value="ECO:0007669"/>
    <property type="project" value="UniProtKB-KW"/>
</dbReference>
<evidence type="ECO:0000313" key="9">
    <source>
        <dbReference type="EMBL" id="KAJ9156821.1"/>
    </source>
</evidence>
<evidence type="ECO:0000313" key="10">
    <source>
        <dbReference type="Proteomes" id="UP001174691"/>
    </source>
</evidence>
<evidence type="ECO:0000256" key="3">
    <source>
        <dbReference type="ARBA" id="ARBA00022679"/>
    </source>
</evidence>
<keyword evidence="3" id="KW-0808">Transferase</keyword>
<protein>
    <recommendedName>
        <fullName evidence="1">non-specific serine/threonine protein kinase</fullName>
        <ecNumber evidence="1">2.7.11.1</ecNumber>
    </recommendedName>
</protein>
<evidence type="ECO:0000256" key="6">
    <source>
        <dbReference type="ARBA" id="ARBA00022840"/>
    </source>
</evidence>
<keyword evidence="10" id="KW-1185">Reference proteome</keyword>
<dbReference type="SMART" id="SM00220">
    <property type="entry name" value="S_TKc"/>
    <property type="match status" value="1"/>
</dbReference>
<dbReference type="InterPro" id="IPR000719">
    <property type="entry name" value="Prot_kinase_dom"/>
</dbReference>
<dbReference type="InterPro" id="IPR011009">
    <property type="entry name" value="Kinase-like_dom_sf"/>
</dbReference>
<gene>
    <name evidence="9" type="ORF">NKR19_g4131</name>
</gene>
<dbReference type="PANTHER" id="PTHR44167:SF23">
    <property type="entry name" value="CDC7 KINASE, ISOFORM A-RELATED"/>
    <property type="match status" value="1"/>
</dbReference>
<dbReference type="PROSITE" id="PS00108">
    <property type="entry name" value="PROTEIN_KINASE_ST"/>
    <property type="match status" value="1"/>
</dbReference>
<keyword evidence="6" id="KW-0067">ATP-binding</keyword>
<feature type="compositionally biased region" description="Acidic residues" evidence="7">
    <location>
        <begin position="32"/>
        <end position="45"/>
    </location>
</feature>
<feature type="region of interest" description="Disordered" evidence="7">
    <location>
        <begin position="310"/>
        <end position="332"/>
    </location>
</feature>
<feature type="compositionally biased region" description="Basic and acidic residues" evidence="7">
    <location>
        <begin position="9"/>
        <end position="20"/>
    </location>
</feature>
<feature type="domain" description="Protein kinase" evidence="8">
    <location>
        <begin position="89"/>
        <end position="470"/>
    </location>
</feature>
<evidence type="ECO:0000256" key="2">
    <source>
        <dbReference type="ARBA" id="ARBA00022527"/>
    </source>
</evidence>
<evidence type="ECO:0000259" key="8">
    <source>
        <dbReference type="PROSITE" id="PS50011"/>
    </source>
</evidence>
<dbReference type="GO" id="GO:0005634">
    <property type="term" value="C:nucleus"/>
    <property type="evidence" value="ECO:0007669"/>
    <property type="project" value="TreeGrafter"/>
</dbReference>
<comment type="caution">
    <text evidence="9">The sequence shown here is derived from an EMBL/GenBank/DDBJ whole genome shotgun (WGS) entry which is preliminary data.</text>
</comment>
<dbReference type="PANTHER" id="PTHR44167">
    <property type="entry name" value="OVARIAN-SPECIFIC SERINE/THREONINE-PROTEIN KINASE LOK-RELATED"/>
    <property type="match status" value="1"/>
</dbReference>
<dbReference type="Gene3D" id="3.30.200.20">
    <property type="entry name" value="Phosphorylase Kinase, domain 1"/>
    <property type="match status" value="2"/>
</dbReference>
<proteinExistence type="predicted"/>
<keyword evidence="2" id="KW-0723">Serine/threonine-protein kinase</keyword>
<keyword evidence="4" id="KW-0547">Nucleotide-binding</keyword>
<accession>A0AA38VKJ8</accession>
<name>A0AA38VKJ8_9PEZI</name>
<dbReference type="CDD" id="cd14019">
    <property type="entry name" value="STKc_Cdc7"/>
    <property type="match status" value="1"/>
</dbReference>
<dbReference type="SUPFAM" id="SSF56112">
    <property type="entry name" value="Protein kinase-like (PK-like)"/>
    <property type="match status" value="1"/>
</dbReference>
<dbReference type="Pfam" id="PF00069">
    <property type="entry name" value="Pkinase"/>
    <property type="match status" value="2"/>
</dbReference>
<keyword evidence="5 9" id="KW-0418">Kinase</keyword>